<keyword evidence="14" id="KW-1185">Reference proteome</keyword>
<dbReference type="SUPFAM" id="SSF56235">
    <property type="entry name" value="N-terminal nucleophile aminohydrolases (Ntn hydrolases)"/>
    <property type="match status" value="1"/>
</dbReference>
<evidence type="ECO:0000256" key="1">
    <source>
        <dbReference type="ARBA" id="ARBA00005187"/>
    </source>
</evidence>
<dbReference type="InterPro" id="IPR033738">
    <property type="entry name" value="AsnB_N"/>
</dbReference>
<proteinExistence type="inferred from homology"/>
<dbReference type="GO" id="GO:0004066">
    <property type="term" value="F:asparagine synthase (glutamine-hydrolyzing) activity"/>
    <property type="evidence" value="ECO:0007669"/>
    <property type="project" value="UniProtKB-EC"/>
</dbReference>
<dbReference type="GO" id="GO:0005829">
    <property type="term" value="C:cytosol"/>
    <property type="evidence" value="ECO:0007669"/>
    <property type="project" value="TreeGrafter"/>
</dbReference>
<evidence type="ECO:0000256" key="10">
    <source>
        <dbReference type="PIRSR" id="PIRSR001589-2"/>
    </source>
</evidence>
<dbReference type="EC" id="6.3.5.4" evidence="3"/>
<dbReference type="InterPro" id="IPR001962">
    <property type="entry name" value="Asn_synthase"/>
</dbReference>
<comment type="pathway">
    <text evidence="1">Amino-acid biosynthesis; L-asparagine biosynthesis; L-asparagine from L-aspartate (L-Gln route): step 1/1.</text>
</comment>
<dbReference type="InterPro" id="IPR014729">
    <property type="entry name" value="Rossmann-like_a/b/a_fold"/>
</dbReference>
<dbReference type="InterPro" id="IPR017932">
    <property type="entry name" value="GATase_2_dom"/>
</dbReference>
<dbReference type="Proteomes" id="UP000050911">
    <property type="component" value="Unassembled WGS sequence"/>
</dbReference>
<dbReference type="PANTHER" id="PTHR43284:SF1">
    <property type="entry name" value="ASPARAGINE SYNTHETASE"/>
    <property type="match status" value="1"/>
</dbReference>
<comment type="catalytic activity">
    <reaction evidence="8">
        <text>L-aspartate + L-glutamine + ATP + H2O = L-asparagine + L-glutamate + AMP + diphosphate + H(+)</text>
        <dbReference type="Rhea" id="RHEA:12228"/>
        <dbReference type="ChEBI" id="CHEBI:15377"/>
        <dbReference type="ChEBI" id="CHEBI:15378"/>
        <dbReference type="ChEBI" id="CHEBI:29985"/>
        <dbReference type="ChEBI" id="CHEBI:29991"/>
        <dbReference type="ChEBI" id="CHEBI:30616"/>
        <dbReference type="ChEBI" id="CHEBI:33019"/>
        <dbReference type="ChEBI" id="CHEBI:58048"/>
        <dbReference type="ChEBI" id="CHEBI:58359"/>
        <dbReference type="ChEBI" id="CHEBI:456215"/>
        <dbReference type="EC" id="6.3.5.4"/>
    </reaction>
</comment>
<evidence type="ECO:0000256" key="4">
    <source>
        <dbReference type="ARBA" id="ARBA00022741"/>
    </source>
</evidence>
<dbReference type="PATRIC" id="fig|1302272.5.peg.54"/>
<evidence type="ECO:0000256" key="5">
    <source>
        <dbReference type="ARBA" id="ARBA00022840"/>
    </source>
</evidence>
<dbReference type="Gene3D" id="3.60.20.10">
    <property type="entry name" value="Glutamine Phosphoribosylpyrophosphate, subunit 1, domain 1"/>
    <property type="match status" value="1"/>
</dbReference>
<dbReference type="GO" id="GO:0005524">
    <property type="term" value="F:ATP binding"/>
    <property type="evidence" value="ECO:0007669"/>
    <property type="project" value="UniProtKB-KW"/>
</dbReference>
<feature type="active site" description="For GATase activity" evidence="9">
    <location>
        <position position="2"/>
    </location>
</feature>
<feature type="binding site" evidence="10">
    <location>
        <position position="97"/>
    </location>
    <ligand>
        <name>L-glutamine</name>
        <dbReference type="ChEBI" id="CHEBI:58359"/>
    </ligand>
</feature>
<evidence type="ECO:0000313" key="13">
    <source>
        <dbReference type="EMBL" id="KRK49138.1"/>
    </source>
</evidence>
<comment type="similarity">
    <text evidence="2">Belongs to the asparagine synthetase family.</text>
</comment>
<dbReference type="PANTHER" id="PTHR43284">
    <property type="entry name" value="ASPARAGINE SYNTHETASE (GLUTAMINE-HYDROLYZING)"/>
    <property type="match status" value="1"/>
</dbReference>
<dbReference type="PIRSF" id="PIRSF001589">
    <property type="entry name" value="Asn_synthetase_glu-h"/>
    <property type="match status" value="1"/>
</dbReference>
<evidence type="ECO:0000256" key="2">
    <source>
        <dbReference type="ARBA" id="ARBA00005752"/>
    </source>
</evidence>
<dbReference type="RefSeq" id="WP_056941588.1">
    <property type="nucleotide sequence ID" value="NZ_AZCX01000001.1"/>
</dbReference>
<dbReference type="Pfam" id="PF00733">
    <property type="entry name" value="Asn_synthase"/>
    <property type="match status" value="1"/>
</dbReference>
<keyword evidence="6 9" id="KW-0061">Asparagine biosynthesis</keyword>
<dbReference type="OrthoDB" id="9763290at2"/>
<protein>
    <recommendedName>
        <fullName evidence="3">asparagine synthase (glutamine-hydrolyzing)</fullName>
        <ecNumber evidence="3">6.3.5.4</ecNumber>
    </recommendedName>
</protein>
<feature type="binding site" evidence="10">
    <location>
        <begin position="357"/>
        <end position="358"/>
    </location>
    <ligand>
        <name>ATP</name>
        <dbReference type="ChEBI" id="CHEBI:30616"/>
    </ligand>
</feature>
<dbReference type="SUPFAM" id="SSF52402">
    <property type="entry name" value="Adenine nucleotide alpha hydrolases-like"/>
    <property type="match status" value="1"/>
</dbReference>
<dbReference type="GO" id="GO:0006529">
    <property type="term" value="P:asparagine biosynthetic process"/>
    <property type="evidence" value="ECO:0007669"/>
    <property type="project" value="UniProtKB-KW"/>
</dbReference>
<gene>
    <name evidence="13" type="ORF">FC96_GL000055</name>
</gene>
<keyword evidence="5 10" id="KW-0067">ATP-binding</keyword>
<evidence type="ECO:0000256" key="7">
    <source>
        <dbReference type="ARBA" id="ARBA00022962"/>
    </source>
</evidence>
<evidence type="ECO:0000256" key="3">
    <source>
        <dbReference type="ARBA" id="ARBA00012737"/>
    </source>
</evidence>
<dbReference type="EMBL" id="AZCX01000001">
    <property type="protein sequence ID" value="KRK49138.1"/>
    <property type="molecule type" value="Genomic_DNA"/>
</dbReference>
<organism evidence="13 14">
    <name type="scientific">Secundilactobacillus kimchicus JCM 15530</name>
    <dbReference type="NCBI Taxonomy" id="1302272"/>
    <lineage>
        <taxon>Bacteria</taxon>
        <taxon>Bacillati</taxon>
        <taxon>Bacillota</taxon>
        <taxon>Bacilli</taxon>
        <taxon>Lactobacillales</taxon>
        <taxon>Lactobacillaceae</taxon>
        <taxon>Secundilactobacillus</taxon>
    </lineage>
</organism>
<keyword evidence="4 10" id="KW-0547">Nucleotide-binding</keyword>
<sequence>MCGFVGYVNQSDVASDTIVKMANRIRHRGPDDEAYFEGKGATMGFRRLSIIDLAHGKQPMYNKDQTKVLTFNGEIYNYQEVREELKALGYEFKTDVDSEVLIHGYDAWGPDLLQKLRGMFAFAIYDEAKDEVFGARDHFGIKPLYYYDDGQSFLWASEIKAFLDHPKFVKEFNKDLLAIHLSFEFIPSKETMFKNVYKVLPGHYFIHKNGQTETHEYYHFNYDHIDDTQTIDDDAAKIRKIVDDSVDAHMIADVEVGSFLSSGIDSSYVLNEAAKLKPIQSFSLGFNDSKYSELSWSTEFAKEIHQANTPLTMTGDDYFDILPTIMYYMDEPLSNPSAMQLYYLSKGTREHVKVALSGEGADEFFGGYNTYLEAKPFETYQKWVPKPIRKGLAKAVVNLPRFHGRRFLVRGAQPLSERYYRVNYVFDYHDRDVILKDSSLNRDAGAYTQHIFDDVAGKDEMTQMQYFDINTWLPYDILHKADRMSMCNSLEVRTPLVDKEVAKFAATMPIKTRIRGTETKVSLRTAAASELPERVANKEKLGFPSPIATWIKEDKYRQRIEEAFTSDVAEKFFNTDALMNILQEHVNGKSSMQKIFTIYTFILWYQVYFPEETSADTISKVHRTDIDKIKKVS</sequence>
<evidence type="ECO:0000256" key="6">
    <source>
        <dbReference type="ARBA" id="ARBA00022888"/>
    </source>
</evidence>
<evidence type="ECO:0000259" key="12">
    <source>
        <dbReference type="PROSITE" id="PS51278"/>
    </source>
</evidence>
<feature type="domain" description="Glutamine amidotransferase type-2" evidence="12">
    <location>
        <begin position="2"/>
        <end position="210"/>
    </location>
</feature>
<dbReference type="STRING" id="1302272.FC96_GL000055"/>
<evidence type="ECO:0000256" key="11">
    <source>
        <dbReference type="PIRSR" id="PIRSR001589-3"/>
    </source>
</evidence>
<evidence type="ECO:0000256" key="9">
    <source>
        <dbReference type="PIRSR" id="PIRSR001589-1"/>
    </source>
</evidence>
<evidence type="ECO:0000313" key="14">
    <source>
        <dbReference type="Proteomes" id="UP000050911"/>
    </source>
</evidence>
<name>A0A0R1HZZ8_9LACO</name>
<feature type="site" description="Important for beta-aspartyl-AMP intermediate formation" evidence="11">
    <location>
        <position position="359"/>
    </location>
</feature>
<dbReference type="InterPro" id="IPR006426">
    <property type="entry name" value="Asn_synth_AEB"/>
</dbReference>
<dbReference type="Pfam" id="PF13537">
    <property type="entry name" value="GATase_7"/>
    <property type="match status" value="1"/>
</dbReference>
<dbReference type="CDD" id="cd01991">
    <property type="entry name" value="Asn_synthase_B_C"/>
    <property type="match status" value="1"/>
</dbReference>
<dbReference type="Gene3D" id="3.40.50.620">
    <property type="entry name" value="HUPs"/>
    <property type="match status" value="1"/>
</dbReference>
<accession>A0A0R1HZZ8</accession>
<dbReference type="PROSITE" id="PS51278">
    <property type="entry name" value="GATASE_TYPE_2"/>
    <property type="match status" value="1"/>
</dbReference>
<dbReference type="InterPro" id="IPR051786">
    <property type="entry name" value="ASN_synthetase/amidase"/>
</dbReference>
<dbReference type="CDD" id="cd00712">
    <property type="entry name" value="AsnB"/>
    <property type="match status" value="1"/>
</dbReference>
<dbReference type="NCBIfam" id="TIGR01536">
    <property type="entry name" value="asn_synth_AEB"/>
    <property type="match status" value="1"/>
</dbReference>
<reference evidence="13 14" key="1">
    <citation type="journal article" date="2015" name="Genome Announc.">
        <title>Expanding the biotechnology potential of lactobacilli through comparative genomics of 213 strains and associated genera.</title>
        <authorList>
            <person name="Sun Z."/>
            <person name="Harris H.M."/>
            <person name="McCann A."/>
            <person name="Guo C."/>
            <person name="Argimon S."/>
            <person name="Zhang W."/>
            <person name="Yang X."/>
            <person name="Jeffery I.B."/>
            <person name="Cooney J.C."/>
            <person name="Kagawa T.F."/>
            <person name="Liu W."/>
            <person name="Song Y."/>
            <person name="Salvetti E."/>
            <person name="Wrobel A."/>
            <person name="Rasinkangas P."/>
            <person name="Parkhill J."/>
            <person name="Rea M.C."/>
            <person name="O'Sullivan O."/>
            <person name="Ritari J."/>
            <person name="Douillard F.P."/>
            <person name="Paul Ross R."/>
            <person name="Yang R."/>
            <person name="Briner A.E."/>
            <person name="Felis G.E."/>
            <person name="de Vos W.M."/>
            <person name="Barrangou R."/>
            <person name="Klaenhammer T.R."/>
            <person name="Caufield P.W."/>
            <person name="Cui Y."/>
            <person name="Zhang H."/>
            <person name="O'Toole P.W."/>
        </authorList>
    </citation>
    <scope>NUCLEOTIDE SEQUENCE [LARGE SCALE GENOMIC DNA]</scope>
    <source>
        <strain evidence="13 14">JCM 15530</strain>
    </source>
</reference>
<keyword evidence="9" id="KW-0028">Amino-acid biosynthesis</keyword>
<dbReference type="AlphaFoldDB" id="A0A0R1HZZ8"/>
<dbReference type="InterPro" id="IPR029055">
    <property type="entry name" value="Ntn_hydrolases_N"/>
</dbReference>
<keyword evidence="7 9" id="KW-0315">Glutamine amidotransferase</keyword>
<evidence type="ECO:0000256" key="8">
    <source>
        <dbReference type="ARBA" id="ARBA00048741"/>
    </source>
</evidence>
<comment type="caution">
    <text evidence="13">The sequence shown here is derived from an EMBL/GenBank/DDBJ whole genome shotgun (WGS) entry which is preliminary data.</text>
</comment>